<keyword evidence="2" id="KW-1185">Reference proteome</keyword>
<dbReference type="EMBL" id="CAICTM010000148">
    <property type="protein sequence ID" value="CAB9502863.1"/>
    <property type="molecule type" value="Genomic_DNA"/>
</dbReference>
<proteinExistence type="predicted"/>
<comment type="caution">
    <text evidence="1">The sequence shown here is derived from an EMBL/GenBank/DDBJ whole genome shotgun (WGS) entry which is preliminary data.</text>
</comment>
<dbReference type="AlphaFoldDB" id="A0A9N8DH20"/>
<dbReference type="Proteomes" id="UP001153069">
    <property type="component" value="Unassembled WGS sequence"/>
</dbReference>
<protein>
    <submittedName>
        <fullName evidence="1">Uncharacterized protein</fullName>
    </submittedName>
</protein>
<gene>
    <name evidence="1" type="ORF">SEMRO_149_G068320.1</name>
</gene>
<organism evidence="1 2">
    <name type="scientific">Seminavis robusta</name>
    <dbReference type="NCBI Taxonomy" id="568900"/>
    <lineage>
        <taxon>Eukaryota</taxon>
        <taxon>Sar</taxon>
        <taxon>Stramenopiles</taxon>
        <taxon>Ochrophyta</taxon>
        <taxon>Bacillariophyta</taxon>
        <taxon>Bacillariophyceae</taxon>
        <taxon>Bacillariophycidae</taxon>
        <taxon>Naviculales</taxon>
        <taxon>Naviculaceae</taxon>
        <taxon>Seminavis</taxon>
    </lineage>
</organism>
<name>A0A9N8DH20_9STRA</name>
<evidence type="ECO:0000313" key="2">
    <source>
        <dbReference type="Proteomes" id="UP001153069"/>
    </source>
</evidence>
<reference evidence="1" key="1">
    <citation type="submission" date="2020-06" db="EMBL/GenBank/DDBJ databases">
        <authorList>
            <consortium name="Plant Systems Biology data submission"/>
        </authorList>
    </citation>
    <scope>NUCLEOTIDE SEQUENCE</scope>
    <source>
        <strain evidence="1">D6</strain>
    </source>
</reference>
<dbReference type="OrthoDB" id="40887at2759"/>
<accession>A0A9N8DH20</accession>
<sequence>MPQVIDAGVANHSVSATFMKLVNVHHEMDLADFEEIVKFLKENIDGVIHDVHKMDKLILDDGETMLNCPPAPEAKDSHGNELIRTLSEKQTSLGIAVKREVKVHVLGPDPDDATKTRIEIREDMVKGGEDGKPVFTEHRETISIARNA</sequence>
<evidence type="ECO:0000313" key="1">
    <source>
        <dbReference type="EMBL" id="CAB9502863.1"/>
    </source>
</evidence>